<accession>A0A328UEJ8</accession>
<dbReference type="RefSeq" id="WP_112333783.1">
    <property type="nucleotide sequence ID" value="NZ_JADPHD010000017.1"/>
</dbReference>
<organism evidence="1 2">
    <name type="scientific">Hydrogeniiclostridium mannosilyticum</name>
    <dbReference type="NCBI Taxonomy" id="2764322"/>
    <lineage>
        <taxon>Bacteria</taxon>
        <taxon>Bacillati</taxon>
        <taxon>Bacillota</taxon>
        <taxon>Clostridia</taxon>
        <taxon>Eubacteriales</taxon>
        <taxon>Acutalibacteraceae</taxon>
        <taxon>Hydrogeniiclostridium</taxon>
    </lineage>
</organism>
<dbReference type="Proteomes" id="UP000249377">
    <property type="component" value="Unassembled WGS sequence"/>
</dbReference>
<protein>
    <submittedName>
        <fullName evidence="1">Uncharacterized protein</fullName>
    </submittedName>
</protein>
<proteinExistence type="predicted"/>
<gene>
    <name evidence="1" type="ORF">DPQ25_13915</name>
</gene>
<comment type="caution">
    <text evidence="1">The sequence shown here is derived from an EMBL/GenBank/DDBJ whole genome shotgun (WGS) entry which is preliminary data.</text>
</comment>
<evidence type="ECO:0000313" key="1">
    <source>
        <dbReference type="EMBL" id="RAQ21994.1"/>
    </source>
</evidence>
<dbReference type="EMBL" id="QLYR01000018">
    <property type="protein sequence ID" value="RAQ21994.1"/>
    <property type="molecule type" value="Genomic_DNA"/>
</dbReference>
<keyword evidence="2" id="KW-1185">Reference proteome</keyword>
<name>A0A328UEJ8_9FIRM</name>
<sequence length="124" mass="13336">MVSITVGGKEYPLALTVQAFSDISDLCPGKDFDRINEINQLPTGDLAKVSIKILAALSNGAEEQRAFSDPAYEKQPLNTKELLNMPVKEYLSLCQGGILAIIAKAMGGETVEVEPAKKKEKAAK</sequence>
<reference evidence="1 2" key="1">
    <citation type="submission" date="2018-06" db="EMBL/GenBank/DDBJ databases">
        <title>Noncontiguous genome sequence of Ruminococcaceae bacterium ASD2818.</title>
        <authorList>
            <person name="Chaplin A.V."/>
            <person name="Sokolova S.R."/>
            <person name="Kochetkova T.O."/>
            <person name="Goltsov A.Y."/>
            <person name="Trofimov D.Y."/>
            <person name="Efimov B.A."/>
        </authorList>
    </citation>
    <scope>NUCLEOTIDE SEQUENCE [LARGE SCALE GENOMIC DNA]</scope>
    <source>
        <strain evidence="1 2">ASD2818</strain>
    </source>
</reference>
<evidence type="ECO:0000313" key="2">
    <source>
        <dbReference type="Proteomes" id="UP000249377"/>
    </source>
</evidence>
<dbReference type="AlphaFoldDB" id="A0A328UEJ8"/>